<dbReference type="PANTHER" id="PTHR23088:SF50">
    <property type="entry name" value="HYDROLASE YHCX"/>
    <property type="match status" value="1"/>
</dbReference>
<dbReference type="Pfam" id="PF00795">
    <property type="entry name" value="CN_hydrolase"/>
    <property type="match status" value="1"/>
</dbReference>
<dbReference type="PANTHER" id="PTHR23088">
    <property type="entry name" value="NITRILASE-RELATED"/>
    <property type="match status" value="1"/>
</dbReference>
<organism evidence="3 4">
    <name type="scientific">Lottiidibacillus patelloidae</name>
    <dbReference type="NCBI Taxonomy" id="2670334"/>
    <lineage>
        <taxon>Bacteria</taxon>
        <taxon>Bacillati</taxon>
        <taxon>Bacillota</taxon>
        <taxon>Bacilli</taxon>
        <taxon>Bacillales</taxon>
        <taxon>Bacillaceae</taxon>
        <taxon>Lottiidibacillus</taxon>
    </lineage>
</organism>
<evidence type="ECO:0000313" key="3">
    <source>
        <dbReference type="EMBL" id="OZM56892.1"/>
    </source>
</evidence>
<dbReference type="Gene3D" id="3.60.110.10">
    <property type="entry name" value="Carbon-nitrogen hydrolase"/>
    <property type="match status" value="1"/>
</dbReference>
<keyword evidence="3" id="KW-0808">Transferase</keyword>
<dbReference type="PROSITE" id="PS01227">
    <property type="entry name" value="UPF0012"/>
    <property type="match status" value="1"/>
</dbReference>
<dbReference type="Proteomes" id="UP000217083">
    <property type="component" value="Unassembled WGS sequence"/>
</dbReference>
<comment type="similarity">
    <text evidence="1">Belongs to the carbon-nitrogen hydrolase superfamily. NIT1/NIT2 family.</text>
</comment>
<dbReference type="GO" id="GO:0016746">
    <property type="term" value="F:acyltransferase activity"/>
    <property type="evidence" value="ECO:0007669"/>
    <property type="project" value="UniProtKB-KW"/>
</dbReference>
<gene>
    <name evidence="3" type="ORF">CIB95_08975</name>
</gene>
<dbReference type="InterPro" id="IPR036526">
    <property type="entry name" value="C-N_Hydrolase_sf"/>
</dbReference>
<dbReference type="InterPro" id="IPR001110">
    <property type="entry name" value="UPF0012_CS"/>
</dbReference>
<reference evidence="4" key="1">
    <citation type="submission" date="2017-08" db="EMBL/GenBank/DDBJ databases">
        <authorList>
            <person name="Huang Z."/>
        </authorList>
    </citation>
    <scope>NUCLEOTIDE SEQUENCE [LARGE SCALE GENOMIC DNA]</scope>
    <source>
        <strain evidence="4">SA5d-4</strain>
    </source>
</reference>
<keyword evidence="4" id="KW-1185">Reference proteome</keyword>
<evidence type="ECO:0000259" key="2">
    <source>
        <dbReference type="PROSITE" id="PS50263"/>
    </source>
</evidence>
<evidence type="ECO:0000313" key="4">
    <source>
        <dbReference type="Proteomes" id="UP000217083"/>
    </source>
</evidence>
<dbReference type="SUPFAM" id="SSF56317">
    <property type="entry name" value="Carbon-nitrogen hydrolase"/>
    <property type="match status" value="1"/>
</dbReference>
<proteinExistence type="inferred from homology"/>
<dbReference type="EMBL" id="NPIA01000004">
    <property type="protein sequence ID" value="OZM56892.1"/>
    <property type="molecule type" value="Genomic_DNA"/>
</dbReference>
<comment type="caution">
    <text evidence="3">The sequence shown here is derived from an EMBL/GenBank/DDBJ whole genome shotgun (WGS) entry which is preliminary data.</text>
</comment>
<dbReference type="PROSITE" id="PS50263">
    <property type="entry name" value="CN_HYDROLASE"/>
    <property type="match status" value="1"/>
</dbReference>
<dbReference type="AlphaFoldDB" id="A0A263BTK1"/>
<dbReference type="CDD" id="cd07574">
    <property type="entry name" value="nitrilase_Rim1_like"/>
    <property type="match status" value="1"/>
</dbReference>
<dbReference type="RefSeq" id="WP_094924371.1">
    <property type="nucleotide sequence ID" value="NZ_NPIA01000004.1"/>
</dbReference>
<feature type="domain" description="CN hydrolase" evidence="2">
    <location>
        <begin position="3"/>
        <end position="258"/>
    </location>
</feature>
<evidence type="ECO:0000256" key="1">
    <source>
        <dbReference type="ARBA" id="ARBA00010613"/>
    </source>
</evidence>
<accession>A0A263BTK1</accession>
<sequence>MKLRVSAVQYHLHTIHSFEEFAQQVTHYIKTAQEFEADFVLFPEFFTTQLLSIEKTPGERLTIADLPDFTKQYRDLFINLATETNMHIIGGTHVIRKGGKLLNVAHLFYPDGRVTEQAKLHLTPTEVSEWNMAPGDGIEVFKTDKGTIAMITCYDIEFPEIVRMAKAKGADVIFCPSCTDDRHGFYRVRYTSHARAVENQVYVVNAGTVGSLPTVDFMRANVGQGAVITPNDIPFPPRGIMVEGELNNDMVVTADLDLELLYKVRESGSVTTWRDRRTDLYPDWEADKKIPVV</sequence>
<protein>
    <submittedName>
        <fullName evidence="3">Acyltransferase</fullName>
    </submittedName>
</protein>
<reference evidence="3 4" key="2">
    <citation type="submission" date="2017-09" db="EMBL/GenBank/DDBJ databases">
        <title>Bacillus patelloidae sp. nov., isolated from the intestinal tract of a marine limpet.</title>
        <authorList>
            <person name="Liu R."/>
            <person name="Dong C."/>
            <person name="Shao Z."/>
        </authorList>
    </citation>
    <scope>NUCLEOTIDE SEQUENCE [LARGE SCALE GENOMIC DNA]</scope>
    <source>
        <strain evidence="3 4">SA5d-4</strain>
    </source>
</reference>
<name>A0A263BTK1_9BACI</name>
<keyword evidence="3" id="KW-0012">Acyltransferase</keyword>
<dbReference type="InterPro" id="IPR003010">
    <property type="entry name" value="C-N_Hydrolase"/>
</dbReference>